<accession>A0AAV6WBA7</accession>
<evidence type="ECO:0000256" key="4">
    <source>
        <dbReference type="ARBA" id="ARBA00022490"/>
    </source>
</evidence>
<dbReference type="SUPFAM" id="SSF63570">
    <property type="entry name" value="PABC (PABP) domain"/>
    <property type="match status" value="1"/>
</dbReference>
<keyword evidence="7" id="KW-0810">Translation regulation</keyword>
<dbReference type="CDD" id="cd12379">
    <property type="entry name" value="RRM2_I_PABPs"/>
    <property type="match status" value="1"/>
</dbReference>
<dbReference type="InterPro" id="IPR035979">
    <property type="entry name" value="RBD_domain_sf"/>
</dbReference>
<dbReference type="FunFam" id="3.30.70.330:FF:000651">
    <property type="entry name" value="Poly(A) binding protein cytoplasmic 1 like"/>
    <property type="match status" value="1"/>
</dbReference>
<dbReference type="PROSITE" id="PS50102">
    <property type="entry name" value="RRM"/>
    <property type="match status" value="3"/>
</dbReference>
<dbReference type="FunFam" id="3.30.70.330:FF:000239">
    <property type="entry name" value="Polyadenylate-binding protein"/>
    <property type="match status" value="1"/>
</dbReference>
<dbReference type="FunFam" id="1.10.1900.10:FF:000003">
    <property type="entry name" value="Polyadenylate-binding protein"/>
    <property type="match status" value="1"/>
</dbReference>
<dbReference type="PANTHER" id="PTHR24012">
    <property type="entry name" value="RNA BINDING PROTEIN"/>
    <property type="match status" value="1"/>
</dbReference>
<evidence type="ECO:0000256" key="8">
    <source>
        <dbReference type="ARBA" id="ARBA00022884"/>
    </source>
</evidence>
<evidence type="ECO:0000256" key="5">
    <source>
        <dbReference type="ARBA" id="ARBA00022581"/>
    </source>
</evidence>
<dbReference type="InterPro" id="IPR006515">
    <property type="entry name" value="PABP_1234"/>
</dbReference>
<evidence type="ECO:0000313" key="16">
    <source>
        <dbReference type="EMBL" id="KAG8364245.1"/>
    </source>
</evidence>
<keyword evidence="8 11" id="KW-0694">RNA-binding</keyword>
<comment type="subcellular location">
    <subcellularLocation>
        <location evidence="2 12">Cytoplasm</location>
    </subcellularLocation>
    <subcellularLocation>
        <location evidence="1">Nucleus</location>
    </subcellularLocation>
</comment>
<dbReference type="Proteomes" id="UP000826271">
    <property type="component" value="Unassembled WGS sequence"/>
</dbReference>
<dbReference type="InterPro" id="IPR002004">
    <property type="entry name" value="PABP_HYD_C"/>
</dbReference>
<feature type="domain" description="RRM" evidence="14">
    <location>
        <begin position="262"/>
        <end position="339"/>
    </location>
</feature>
<comment type="function">
    <text evidence="10">Binds the poly(A) tail of mRNA. Appears to be an important mediator of the multiple roles of the poly(A) tail in mRNA biogenesis, stability and translation.</text>
</comment>
<dbReference type="Gene3D" id="1.10.1900.10">
    <property type="entry name" value="c-terminal domain of poly(a) binding protein"/>
    <property type="match status" value="1"/>
</dbReference>
<feature type="domain" description="PABC" evidence="15">
    <location>
        <begin position="480"/>
        <end position="557"/>
    </location>
</feature>
<evidence type="ECO:0000256" key="2">
    <source>
        <dbReference type="ARBA" id="ARBA00004496"/>
    </source>
</evidence>
<dbReference type="Pfam" id="PF00658">
    <property type="entry name" value="MLLE"/>
    <property type="match status" value="1"/>
</dbReference>
<dbReference type="GO" id="GO:0006417">
    <property type="term" value="P:regulation of translation"/>
    <property type="evidence" value="ECO:0007669"/>
    <property type="project" value="UniProtKB-KW"/>
</dbReference>
<dbReference type="InterPro" id="IPR045305">
    <property type="entry name" value="RRM2_I_PABPs"/>
</dbReference>
<evidence type="ECO:0000256" key="1">
    <source>
        <dbReference type="ARBA" id="ARBA00004123"/>
    </source>
</evidence>
<keyword evidence="6" id="KW-0677">Repeat</keyword>
<dbReference type="SUPFAM" id="SSF54928">
    <property type="entry name" value="RNA-binding domain, RBD"/>
    <property type="match status" value="2"/>
</dbReference>
<evidence type="ECO:0000256" key="3">
    <source>
        <dbReference type="ARBA" id="ARBA00008557"/>
    </source>
</evidence>
<keyword evidence="4 12" id="KW-0963">Cytoplasm</keyword>
<feature type="region of interest" description="Disordered" evidence="13">
    <location>
        <begin position="555"/>
        <end position="574"/>
    </location>
</feature>
<dbReference type="GO" id="GO:0005634">
    <property type="term" value="C:nucleus"/>
    <property type="evidence" value="ECO:0007669"/>
    <property type="project" value="UniProtKB-SubCell"/>
</dbReference>
<dbReference type="Pfam" id="PF00076">
    <property type="entry name" value="RRM_1"/>
    <property type="match status" value="3"/>
</dbReference>
<evidence type="ECO:0000256" key="6">
    <source>
        <dbReference type="ARBA" id="ARBA00022737"/>
    </source>
</evidence>
<dbReference type="FunFam" id="3.30.70.330:FF:000003">
    <property type="entry name" value="Polyadenylate-binding protein"/>
    <property type="match status" value="1"/>
</dbReference>
<protein>
    <recommendedName>
        <fullName evidence="12">Polyadenylate-binding protein</fullName>
        <shortName evidence="12">PABP</shortName>
    </recommendedName>
</protein>
<evidence type="ECO:0000313" key="17">
    <source>
        <dbReference type="Proteomes" id="UP000826271"/>
    </source>
</evidence>
<reference evidence="16" key="1">
    <citation type="submission" date="2019-10" db="EMBL/GenBank/DDBJ databases">
        <authorList>
            <person name="Zhang R."/>
            <person name="Pan Y."/>
            <person name="Wang J."/>
            <person name="Ma R."/>
            <person name="Yu S."/>
        </authorList>
    </citation>
    <scope>NUCLEOTIDE SEQUENCE</scope>
    <source>
        <strain evidence="16">LA-IB0</strain>
        <tissue evidence="16">Leaf</tissue>
    </source>
</reference>
<evidence type="ECO:0000256" key="10">
    <source>
        <dbReference type="ARBA" id="ARBA00054110"/>
    </source>
</evidence>
<dbReference type="InterPro" id="IPR000504">
    <property type="entry name" value="RRM_dom"/>
</dbReference>
<keyword evidence="9" id="KW-0539">Nucleus</keyword>
<dbReference type="GO" id="GO:0005737">
    <property type="term" value="C:cytoplasm"/>
    <property type="evidence" value="ECO:0007669"/>
    <property type="project" value="UniProtKB-SubCell"/>
</dbReference>
<evidence type="ECO:0000256" key="12">
    <source>
        <dbReference type="RuleBase" id="RU362004"/>
    </source>
</evidence>
<keyword evidence="5" id="KW-0945">Host-virus interaction</keyword>
<dbReference type="CDD" id="cd12380">
    <property type="entry name" value="RRM3_I_PABPs"/>
    <property type="match status" value="1"/>
</dbReference>
<evidence type="ECO:0000256" key="11">
    <source>
        <dbReference type="PROSITE-ProRule" id="PRU00176"/>
    </source>
</evidence>
<dbReference type="SMART" id="SM00360">
    <property type="entry name" value="RRM"/>
    <property type="match status" value="3"/>
</dbReference>
<dbReference type="SMART" id="SM00517">
    <property type="entry name" value="PolyA"/>
    <property type="match status" value="1"/>
</dbReference>
<evidence type="ECO:0000256" key="13">
    <source>
        <dbReference type="SAM" id="MobiDB-lite"/>
    </source>
</evidence>
<dbReference type="NCBIfam" id="TIGR01628">
    <property type="entry name" value="PABP-1234"/>
    <property type="match status" value="1"/>
</dbReference>
<dbReference type="EMBL" id="WHWC01000019">
    <property type="protein sequence ID" value="KAG8364245.1"/>
    <property type="molecule type" value="Genomic_DNA"/>
</dbReference>
<dbReference type="Gene3D" id="3.30.70.330">
    <property type="match status" value="4"/>
</dbReference>
<gene>
    <name evidence="16" type="ORF">BUALT_Bualt19G0108100</name>
</gene>
<evidence type="ECO:0000256" key="7">
    <source>
        <dbReference type="ARBA" id="ARBA00022845"/>
    </source>
</evidence>
<dbReference type="PROSITE" id="PS51309">
    <property type="entry name" value="PABC"/>
    <property type="match status" value="1"/>
</dbReference>
<comment type="caution">
    <text evidence="16">The sequence shown here is derived from an EMBL/GenBank/DDBJ whole genome shotgun (WGS) entry which is preliminary data.</text>
</comment>
<name>A0AAV6WBA7_9LAMI</name>
<dbReference type="AlphaFoldDB" id="A0AAV6WBA7"/>
<sequence length="574" mass="63693">MATEVNAAAETSAAQPVTALHVGDLDVGVTEEELRPAKAIEVLNFTPLNGKRIRITYSNRDDCLRKSGAGNIFVKNLDEKIDHKALYEIFSSFGDIISSKVQYDAFGQSKGYGFVHYTSEEAAKKAIEELNGVRLHEKEVFVGPFMSKQEREKAAKFTNVFVKNLSEMTNEENLRTAFGEFGFITSVVVIRDKDGNSKCFGFVNFENAEDAAKSVEVLNGQTIDDKEWYVGKAQKKSEREQMLKIQHEQLTKVAMENSLGLNNLYLKNLDENIDDDKLKELFSPFGAITSCKVMRDPRGISKGSGFVAFSTRQEASKAITEMNGKMAGSKPLYVAVAEKKEARQTRLQALYTNTRPNTIVPPVTPRMLMYTGQQFLYAQTPPPILTPMPTFQYQRPFVPGTRPTGTTLPNSFFPMVQQHSQSPVPMLHQQVIFRGNPNRFPPGYGFPSVTARNTIGGMPSVPRESVPSPLHDQRVHRSVPIGALASALANASPAEQTMMLGESLYPLVEKLEPEMAAKVTGMLLEMDQTEVLNLLECPLSLRAKVIEAMHVLRNAPQEQPNSPSEHLASLVLNE</sequence>
<comment type="similarity">
    <text evidence="3 12">Belongs to the polyadenylate-binding protein type-1 family.</text>
</comment>
<dbReference type="GO" id="GO:0003723">
    <property type="term" value="F:RNA binding"/>
    <property type="evidence" value="ECO:0007669"/>
    <property type="project" value="UniProtKB-UniRule"/>
</dbReference>
<organism evidence="16 17">
    <name type="scientific">Buddleja alternifolia</name>
    <dbReference type="NCBI Taxonomy" id="168488"/>
    <lineage>
        <taxon>Eukaryota</taxon>
        <taxon>Viridiplantae</taxon>
        <taxon>Streptophyta</taxon>
        <taxon>Embryophyta</taxon>
        <taxon>Tracheophyta</taxon>
        <taxon>Spermatophyta</taxon>
        <taxon>Magnoliopsida</taxon>
        <taxon>eudicotyledons</taxon>
        <taxon>Gunneridae</taxon>
        <taxon>Pentapetalae</taxon>
        <taxon>asterids</taxon>
        <taxon>lamiids</taxon>
        <taxon>Lamiales</taxon>
        <taxon>Scrophulariaceae</taxon>
        <taxon>Buddlejeae</taxon>
        <taxon>Buddleja</taxon>
    </lineage>
</organism>
<evidence type="ECO:0000256" key="9">
    <source>
        <dbReference type="ARBA" id="ARBA00023242"/>
    </source>
</evidence>
<evidence type="ECO:0000259" key="14">
    <source>
        <dbReference type="PROSITE" id="PS50102"/>
    </source>
</evidence>
<dbReference type="CDD" id="cd12381">
    <property type="entry name" value="RRM4_I_PABPs"/>
    <property type="match status" value="1"/>
</dbReference>
<keyword evidence="17" id="KW-1185">Reference proteome</keyword>
<evidence type="ECO:0000259" key="15">
    <source>
        <dbReference type="PROSITE" id="PS51309"/>
    </source>
</evidence>
<dbReference type="InterPro" id="IPR012677">
    <property type="entry name" value="Nucleotide-bd_a/b_plait_sf"/>
</dbReference>
<feature type="domain" description="RRM" evidence="14">
    <location>
        <begin position="70"/>
        <end position="147"/>
    </location>
</feature>
<proteinExistence type="inferred from homology"/>
<dbReference type="InterPro" id="IPR036053">
    <property type="entry name" value="PABP-dom"/>
</dbReference>
<feature type="domain" description="RRM" evidence="14">
    <location>
        <begin position="158"/>
        <end position="235"/>
    </location>
</feature>